<name>A0A6P8J631_ACTTE</name>
<evidence type="ECO:0000313" key="2">
    <source>
        <dbReference type="Proteomes" id="UP000515163"/>
    </source>
</evidence>
<dbReference type="KEGG" id="aten:116308832"/>
<keyword evidence="2" id="KW-1185">Reference proteome</keyword>
<dbReference type="GeneID" id="116308832"/>
<evidence type="ECO:0000259" key="1">
    <source>
        <dbReference type="PROSITE" id="PS50022"/>
    </source>
</evidence>
<dbReference type="Gene3D" id="2.60.120.260">
    <property type="entry name" value="Galactose-binding domain-like"/>
    <property type="match status" value="1"/>
</dbReference>
<dbReference type="PANTHER" id="PTHR24543:SF291">
    <property type="entry name" value="SMOKE ALARM, ISOFORM D"/>
    <property type="match status" value="1"/>
</dbReference>
<dbReference type="SMART" id="SM00231">
    <property type="entry name" value="FA58C"/>
    <property type="match status" value="1"/>
</dbReference>
<accession>A0A6P8J631</accession>
<feature type="domain" description="F5/8 type C" evidence="1">
    <location>
        <begin position="1"/>
        <end position="176"/>
    </location>
</feature>
<dbReference type="SUPFAM" id="SSF49785">
    <property type="entry name" value="Galactose-binding domain-like"/>
    <property type="match status" value="1"/>
</dbReference>
<evidence type="ECO:0000313" key="3">
    <source>
        <dbReference type="RefSeq" id="XP_031575199.1"/>
    </source>
</evidence>
<dbReference type="InterPro" id="IPR008979">
    <property type="entry name" value="Galactose-bd-like_sf"/>
</dbReference>
<gene>
    <name evidence="3" type="primary">LOC116308832</name>
</gene>
<reference evidence="3" key="1">
    <citation type="submission" date="2025-08" db="UniProtKB">
        <authorList>
            <consortium name="RefSeq"/>
        </authorList>
    </citation>
    <scope>IDENTIFICATION</scope>
    <source>
        <tissue evidence="3">Tentacle</tissue>
    </source>
</reference>
<dbReference type="PROSITE" id="PS50022">
    <property type="entry name" value="FA58C_3"/>
    <property type="match status" value="1"/>
</dbReference>
<dbReference type="CDD" id="cd00057">
    <property type="entry name" value="FA58C"/>
    <property type="match status" value="1"/>
</dbReference>
<dbReference type="Proteomes" id="UP000515163">
    <property type="component" value="Unplaced"/>
</dbReference>
<dbReference type="AlphaFoldDB" id="A0A6P8J631"/>
<organism evidence="2 3">
    <name type="scientific">Actinia tenebrosa</name>
    <name type="common">Australian red waratah sea anemone</name>
    <dbReference type="NCBI Taxonomy" id="6105"/>
    <lineage>
        <taxon>Eukaryota</taxon>
        <taxon>Metazoa</taxon>
        <taxon>Cnidaria</taxon>
        <taxon>Anthozoa</taxon>
        <taxon>Hexacorallia</taxon>
        <taxon>Actiniaria</taxon>
        <taxon>Actiniidae</taxon>
        <taxon>Actinia</taxon>
    </lineage>
</organism>
<dbReference type="RefSeq" id="XP_031575199.1">
    <property type="nucleotide sequence ID" value="XM_031719339.1"/>
</dbReference>
<dbReference type="OrthoDB" id="6049633at2759"/>
<dbReference type="InParanoid" id="A0A6P8J631"/>
<dbReference type="Pfam" id="PF00754">
    <property type="entry name" value="F5_F8_type_C"/>
    <property type="match status" value="1"/>
</dbReference>
<protein>
    <submittedName>
        <fullName evidence="3">Lactadherin-like</fullName>
    </submittedName>
</protein>
<dbReference type="PANTHER" id="PTHR24543">
    <property type="entry name" value="MULTICOPPER OXIDASE-RELATED"/>
    <property type="match status" value="1"/>
</dbReference>
<sequence length="180" mass="20308">MGVDSRKVPNSAITASSTWDPGHEAWRGRLNNYPTSGDAGCWSAGSNTAGEYLQVDLGHVVYITMVATQGRPYGYKQYVRKYSLAYKNSDNSFVDYKVANTVKGSITNGGKPENPRIKKILESLEKPRHHTNFQANTDISTIVTNRLPEKIKTQYIRFVVREWYDHISMRAEVYGCQIPV</sequence>
<dbReference type="InterPro" id="IPR000421">
    <property type="entry name" value="FA58C"/>
</dbReference>
<proteinExistence type="predicted"/>